<dbReference type="EMBL" id="QYTW02000002">
    <property type="protein sequence ID" value="RST61227.1"/>
    <property type="molecule type" value="Genomic_DNA"/>
</dbReference>
<dbReference type="InterPro" id="IPR011856">
    <property type="entry name" value="tRNA_endonuc-like_dom_sf"/>
</dbReference>
<sequence>MFYIKANKAQKIDPITFSELNFQESDIEELLRSNIDMICDEEESMLIVGRQVRNAKHGRSDLTAVDNNGNIVLIEIKRDPKDIEIRSEAFEFQAIRYAASYATIEDPEDLVNKIYAPYIEKYRDEYEHQTLTSIELGMRKLTEFLQVNGAEHTFNIRQKVILVASDFDEQTLSAVAWLNSNGVNMSCYKLIPHKINEEVYINVEKVLPLASYNDYFVNFLEPATAIKKPRKGLTRRSLPKIDAMLDWGVVNEGDIISAKDRDQEATLLANGHVLVDEEEKSLQKWLKDIYGWSSVQTYVFAIHKESGKSLSEIREEYMDKKKDEAE</sequence>
<protein>
    <submittedName>
        <fullName evidence="1">Uncharacterized protein</fullName>
    </submittedName>
</protein>
<gene>
    <name evidence="1" type="ORF">D5F11_004060</name>
</gene>
<accession>A0A429XCN1</accession>
<proteinExistence type="predicted"/>
<comment type="caution">
    <text evidence="1">The sequence shown here is derived from an EMBL/GenBank/DDBJ whole genome shotgun (WGS) entry which is preliminary data.</text>
</comment>
<dbReference type="OrthoDB" id="570199at2"/>
<evidence type="ECO:0000313" key="1">
    <source>
        <dbReference type="EMBL" id="RST61227.1"/>
    </source>
</evidence>
<name>A0A429XCN1_SIMTE</name>
<dbReference type="GO" id="GO:0003676">
    <property type="term" value="F:nucleic acid binding"/>
    <property type="evidence" value="ECO:0007669"/>
    <property type="project" value="InterPro"/>
</dbReference>
<dbReference type="Proteomes" id="UP000287296">
    <property type="component" value="Unassembled WGS sequence"/>
</dbReference>
<evidence type="ECO:0000313" key="2">
    <source>
        <dbReference type="Proteomes" id="UP000287296"/>
    </source>
</evidence>
<dbReference type="RefSeq" id="WP_120114584.1">
    <property type="nucleotide sequence ID" value="NZ_QYTW02000002.1"/>
</dbReference>
<organism evidence="1 2">
    <name type="scientific">Siminovitchia terrae</name>
    <name type="common">Bacillus terrae</name>
    <dbReference type="NCBI Taxonomy" id="1914933"/>
    <lineage>
        <taxon>Bacteria</taxon>
        <taxon>Bacillati</taxon>
        <taxon>Bacillota</taxon>
        <taxon>Bacilli</taxon>
        <taxon>Bacillales</taxon>
        <taxon>Bacillaceae</taxon>
        <taxon>Siminovitchia</taxon>
    </lineage>
</organism>
<reference evidence="1 2" key="1">
    <citation type="submission" date="2018-12" db="EMBL/GenBank/DDBJ databases">
        <authorList>
            <person name="Sun L."/>
            <person name="Chen Z."/>
        </authorList>
    </citation>
    <scope>NUCLEOTIDE SEQUENCE [LARGE SCALE GENOMIC DNA]</scope>
    <source>
        <strain evidence="1 2">LMG 29736</strain>
    </source>
</reference>
<dbReference type="AlphaFoldDB" id="A0A429XCN1"/>
<dbReference type="Gene3D" id="3.40.1350.10">
    <property type="match status" value="1"/>
</dbReference>